<accession>A0A1V4K4F6</accession>
<dbReference type="EMBL" id="LSYS01004700">
    <property type="protein sequence ID" value="OPJ79349.1"/>
    <property type="molecule type" value="Genomic_DNA"/>
</dbReference>
<evidence type="ECO:0000313" key="2">
    <source>
        <dbReference type="Proteomes" id="UP000190648"/>
    </source>
</evidence>
<evidence type="ECO:0000313" key="1">
    <source>
        <dbReference type="EMBL" id="OPJ79349.1"/>
    </source>
</evidence>
<proteinExistence type="predicted"/>
<dbReference type="AlphaFoldDB" id="A0A1V4K4F6"/>
<reference evidence="1 2" key="1">
    <citation type="submission" date="2016-02" db="EMBL/GenBank/DDBJ databases">
        <title>Band-tailed pigeon sequencing and assembly.</title>
        <authorList>
            <person name="Soares A.E."/>
            <person name="Novak B.J."/>
            <person name="Rice E.S."/>
            <person name="O'Connell B."/>
            <person name="Chang D."/>
            <person name="Weber S."/>
            <person name="Shapiro B."/>
        </authorList>
    </citation>
    <scope>NUCLEOTIDE SEQUENCE [LARGE SCALE GENOMIC DNA]</scope>
    <source>
        <strain evidence="1">BTP2013</strain>
        <tissue evidence="1">Blood</tissue>
    </source>
</reference>
<gene>
    <name evidence="1" type="ORF">AV530_013172</name>
</gene>
<protein>
    <submittedName>
        <fullName evidence="1">Uncharacterized protein</fullName>
    </submittedName>
</protein>
<keyword evidence="2" id="KW-1185">Reference proteome</keyword>
<dbReference type="Proteomes" id="UP000190648">
    <property type="component" value="Unassembled WGS sequence"/>
</dbReference>
<name>A0A1V4K4F6_PATFA</name>
<comment type="caution">
    <text evidence="1">The sequence shown here is derived from an EMBL/GenBank/DDBJ whole genome shotgun (WGS) entry which is preliminary data.</text>
</comment>
<organism evidence="1 2">
    <name type="scientific">Patagioenas fasciata monilis</name>
    <dbReference type="NCBI Taxonomy" id="372326"/>
    <lineage>
        <taxon>Eukaryota</taxon>
        <taxon>Metazoa</taxon>
        <taxon>Chordata</taxon>
        <taxon>Craniata</taxon>
        <taxon>Vertebrata</taxon>
        <taxon>Euteleostomi</taxon>
        <taxon>Archelosauria</taxon>
        <taxon>Archosauria</taxon>
        <taxon>Dinosauria</taxon>
        <taxon>Saurischia</taxon>
        <taxon>Theropoda</taxon>
        <taxon>Coelurosauria</taxon>
        <taxon>Aves</taxon>
        <taxon>Neognathae</taxon>
        <taxon>Neoaves</taxon>
        <taxon>Columbimorphae</taxon>
        <taxon>Columbiformes</taxon>
        <taxon>Columbidae</taxon>
        <taxon>Patagioenas</taxon>
    </lineage>
</organism>
<sequence>MGFSGGVEGERWGWRVLGGHVWHPPRWGGPGISQGVKVGRLRCLHAWYGSGTVPVSPSPVVAPGWQQTLSC</sequence>